<feature type="domain" description="Exportin-T C-terminal" evidence="11">
    <location>
        <begin position="416"/>
        <end position="1064"/>
    </location>
</feature>
<keyword evidence="4 9" id="KW-0813">Transport</keyword>
<dbReference type="GO" id="GO:0000049">
    <property type="term" value="F:tRNA binding"/>
    <property type="evidence" value="ECO:0007669"/>
    <property type="project" value="UniProtKB-UniRule"/>
</dbReference>
<dbReference type="Pfam" id="PF08389">
    <property type="entry name" value="Xpo1"/>
    <property type="match status" value="1"/>
</dbReference>
<dbReference type="GO" id="GO:0016363">
    <property type="term" value="C:nuclear matrix"/>
    <property type="evidence" value="ECO:0007669"/>
    <property type="project" value="TreeGrafter"/>
</dbReference>
<dbReference type="InterPro" id="IPR013598">
    <property type="entry name" value="Exportin-1/Importin-b-like"/>
</dbReference>
<comment type="function">
    <text evidence="9">tRNA nucleus export receptor which facilitates tRNA translocation across the nuclear pore complex.</text>
</comment>
<sequence>MEDQLEQAVSLALQGSGDPQLRQQAIDFLNQVRDSDDGWQICLAVFTGSQRSDNTRFFALQVIDNVLLRLSPEQVSFVSEKLFSYLRSQVGGEPSSNSNSEPAHMRNKLAQTLSYVFIVSYAETWTTYFDDLLALNASSSPASEVGNAAAVDMYLRILRSIHDEIGDNLIARAKEITNRNNVLKDLIRERCMSQLAASWMHILRAYTSGSPPAQGKLQEEIVHGVLRVIGQWVSWIDITLVVQPDFLELVFSQLGNPQQRLVATDTLTEIISKKMKPSDKLELIALLNPTALISQMPSGPASDIEFDERVAKLSNIVALELIHIIDGTTTATSGVACSPQEVDRAEQLLMEFMPFVLQFLANEYDDTSSQVFQAIFEYLSFVRKESKKEKAKVDVSKLTKNRYGQYVDFPADSNFVPQVRLELLSAILDKIVIKMKYDDGFDDWTGGEDESEGEFLDMRTRLKVMQDQIAAIDQDLYVRGLASVISRSLDSAPGSKSWQDVELGLYELSAFSESLKNGSIVTVRGQESSAARTLYELFQKMITSGIIVINHPSIHLAYIELVIKHASFFTSAQNPVLLNKVLEVFVSPLAIHNPNQKVRLRAWYLFFRFIKAVKNYLGDIAEQIFSSISSLLQIKAEVPPDTSPNDSDSDLEGGSETTRIFDNQLYLFELCGILFSVTNEDKAVSLTQRFLQPIFSDVERCLQNDNLLQDQQAILQVHHNLMAIGTFARGFDDQPMMSASNGNNSNGAATKPKGRAVMELKNSTQVILVVLDRMSGLEVIRSAARFAFSRLIPLLGLDILQEITRLIQALLEGSKTHELGDFLSFLGQLMHSFRTEYDVFEMFNSLLSPLVNRMMVSLESIESEAVNGSTDAIILRRDLRRSYLQFVFNILNNGMGAILVSDSNLQAFQSIMQSLLMYAGDLDDSQVQKLAIVTLSKILAVFGTGEVRADPATPEDHVFAKGMKVNGFDNDFIFEQYSRVCWELLGKPKFNIRDAQMRMVVGEAAALERAIYEHKGSEYLSFLNEKYLPMIGVPANLAQEYLERMTSLNAKDFKKYFIDFVTRVTGQ</sequence>
<dbReference type="EMBL" id="HG937693">
    <property type="protein sequence ID" value="CDP34195.1"/>
    <property type="molecule type" value="Genomic_DNA"/>
</dbReference>
<proteinExistence type="inferred from homology"/>
<evidence type="ECO:0000256" key="1">
    <source>
        <dbReference type="ARBA" id="ARBA00004496"/>
    </source>
</evidence>
<dbReference type="GO" id="GO:0005643">
    <property type="term" value="C:nuclear pore"/>
    <property type="evidence" value="ECO:0007669"/>
    <property type="project" value="TreeGrafter"/>
</dbReference>
<evidence type="ECO:0000256" key="4">
    <source>
        <dbReference type="ARBA" id="ARBA00022448"/>
    </source>
</evidence>
<dbReference type="PANTHER" id="PTHR15952:SF11">
    <property type="entry name" value="EXPORTIN-T"/>
    <property type="match status" value="1"/>
</dbReference>
<keyword evidence="8 9" id="KW-0539">Nucleus</keyword>
<dbReference type="GO" id="GO:0031267">
    <property type="term" value="F:small GTPase binding"/>
    <property type="evidence" value="ECO:0007669"/>
    <property type="project" value="InterPro"/>
</dbReference>
<dbReference type="SUPFAM" id="SSF48371">
    <property type="entry name" value="ARM repeat"/>
    <property type="match status" value="1"/>
</dbReference>
<feature type="domain" description="Exportin-T C-terminal" evidence="11">
    <location>
        <begin position="342"/>
        <end position="390"/>
    </location>
</feature>
<dbReference type="Gene3D" id="1.25.10.10">
    <property type="entry name" value="Leucine-rich Repeat Variant"/>
    <property type="match status" value="1"/>
</dbReference>
<keyword evidence="6 9" id="KW-0820">tRNA-binding</keyword>
<dbReference type="Pfam" id="PF19282">
    <property type="entry name" value="Exportin-T"/>
    <property type="match status" value="2"/>
</dbReference>
<dbReference type="AlphaFoldDB" id="A0A060SZE2"/>
<dbReference type="PhylomeDB" id="A0A060SZE2"/>
<dbReference type="InterPro" id="IPR045546">
    <property type="entry name" value="Exportin-T_C"/>
</dbReference>
<dbReference type="GO" id="GO:0005737">
    <property type="term" value="C:cytoplasm"/>
    <property type="evidence" value="ECO:0007669"/>
    <property type="project" value="UniProtKB-SubCell"/>
</dbReference>
<reference evidence="12" key="1">
    <citation type="submission" date="2014-02" db="EMBL/GenBank/DDBJ databases">
        <authorList>
            <person name="Genoscope - CEA"/>
        </authorList>
    </citation>
    <scope>NUCLEOTIDE SEQUENCE</scope>
    <source>
        <strain evidence="12">LS3</strain>
    </source>
</reference>
<comment type="similarity">
    <text evidence="2 9">Belongs to the exportin family.</text>
</comment>
<dbReference type="GO" id="GO:0071528">
    <property type="term" value="P:tRNA re-export from nucleus"/>
    <property type="evidence" value="ECO:0007669"/>
    <property type="project" value="UniProtKB-UniRule"/>
</dbReference>
<protein>
    <recommendedName>
        <fullName evidence="3 9">Exportin-T</fullName>
    </recommendedName>
    <alternativeName>
        <fullName evidence="9">Exportin(tRNA)</fullName>
    </alternativeName>
    <alternativeName>
        <fullName evidence="9">tRNA exportin</fullName>
    </alternativeName>
</protein>
<feature type="domain" description="Exportin-1/Importin-beta-like" evidence="10">
    <location>
        <begin position="102"/>
        <end position="267"/>
    </location>
</feature>
<name>A0A060SZE2_BLAAD</name>
<evidence type="ECO:0000256" key="9">
    <source>
        <dbReference type="RuleBase" id="RU366037"/>
    </source>
</evidence>
<accession>A0A060SZE2</accession>
<comment type="subcellular location">
    <subcellularLocation>
        <location evidence="1 9">Cytoplasm</location>
    </subcellularLocation>
    <subcellularLocation>
        <location evidence="9">Nucleus</location>
    </subcellularLocation>
    <text evidence="9">Shuttles between the nucleus and the cytoplasm.</text>
</comment>
<keyword evidence="7 9" id="KW-0694">RNA-binding</keyword>
<evidence type="ECO:0000313" key="12">
    <source>
        <dbReference type="EMBL" id="CDP34195.1"/>
    </source>
</evidence>
<organism evidence="12">
    <name type="scientific">Blastobotrys adeninivorans</name>
    <name type="common">Yeast</name>
    <name type="synonym">Arxula adeninivorans</name>
    <dbReference type="NCBI Taxonomy" id="409370"/>
    <lineage>
        <taxon>Eukaryota</taxon>
        <taxon>Fungi</taxon>
        <taxon>Dikarya</taxon>
        <taxon>Ascomycota</taxon>
        <taxon>Saccharomycotina</taxon>
        <taxon>Dipodascomycetes</taxon>
        <taxon>Dipodascales</taxon>
        <taxon>Trichomonascaceae</taxon>
        <taxon>Blastobotrys</taxon>
    </lineage>
</organism>
<dbReference type="PANTHER" id="PTHR15952">
    <property type="entry name" value="EXPORTIN-T/LOS1"/>
    <property type="match status" value="1"/>
</dbReference>
<dbReference type="InterPro" id="IPR011989">
    <property type="entry name" value="ARM-like"/>
</dbReference>
<keyword evidence="5 9" id="KW-0963">Cytoplasm</keyword>
<dbReference type="InterPro" id="IPR040017">
    <property type="entry name" value="XPOT"/>
</dbReference>
<dbReference type="InterPro" id="IPR016024">
    <property type="entry name" value="ARM-type_fold"/>
</dbReference>
<evidence type="ECO:0000256" key="7">
    <source>
        <dbReference type="ARBA" id="ARBA00022884"/>
    </source>
</evidence>
<evidence type="ECO:0000256" key="6">
    <source>
        <dbReference type="ARBA" id="ARBA00022555"/>
    </source>
</evidence>
<evidence type="ECO:0000259" key="10">
    <source>
        <dbReference type="Pfam" id="PF08389"/>
    </source>
</evidence>
<evidence type="ECO:0000259" key="11">
    <source>
        <dbReference type="Pfam" id="PF19282"/>
    </source>
</evidence>
<reference evidence="12" key="2">
    <citation type="submission" date="2014-06" db="EMBL/GenBank/DDBJ databases">
        <title>The complete genome of Blastobotrys (Arxula) adeninivorans LS3 - a yeast of biotechnological interest.</title>
        <authorList>
            <person name="Kunze G."/>
            <person name="Gaillardin C."/>
            <person name="Czernicka M."/>
            <person name="Durrens P."/>
            <person name="Martin T."/>
            <person name="Boer E."/>
            <person name="Gabaldon T."/>
            <person name="Cruz J."/>
            <person name="Talla E."/>
            <person name="Marck C."/>
            <person name="Goffeau A."/>
            <person name="Barbe V."/>
            <person name="Baret P."/>
            <person name="Baronian K."/>
            <person name="Beier S."/>
            <person name="Bleykasten C."/>
            <person name="Bode R."/>
            <person name="Casaregola S."/>
            <person name="Despons L."/>
            <person name="Fairhead C."/>
            <person name="Giersberg M."/>
            <person name="Gierski P."/>
            <person name="Hahnel U."/>
            <person name="Hartmann A."/>
            <person name="Jankowska D."/>
            <person name="Jubin C."/>
            <person name="Jung P."/>
            <person name="Lafontaine I."/>
            <person name="Leh-Louis V."/>
            <person name="Lemaire M."/>
            <person name="Marcet-Houben M."/>
            <person name="Mascher M."/>
            <person name="Morel G."/>
            <person name="Richard G.-F."/>
            <person name="Riechen J."/>
            <person name="Sacerdot C."/>
            <person name="Sarkar A."/>
            <person name="Savel G."/>
            <person name="Schacherer J."/>
            <person name="Sherman D."/>
            <person name="Straub M.-L."/>
            <person name="Stein N."/>
            <person name="Thierry A."/>
            <person name="Trautwein-Schult A."/>
            <person name="Westhof E."/>
            <person name="Worch S."/>
            <person name="Dujon B."/>
            <person name="Souciet J.-L."/>
            <person name="Wincker P."/>
            <person name="Scholz U."/>
            <person name="Neuveglise N."/>
        </authorList>
    </citation>
    <scope>NUCLEOTIDE SEQUENCE</scope>
    <source>
        <strain evidence="12">LS3</strain>
    </source>
</reference>
<evidence type="ECO:0000256" key="8">
    <source>
        <dbReference type="ARBA" id="ARBA00023242"/>
    </source>
</evidence>
<evidence type="ECO:0000256" key="3">
    <source>
        <dbReference type="ARBA" id="ARBA00018928"/>
    </source>
</evidence>
<evidence type="ECO:0000256" key="5">
    <source>
        <dbReference type="ARBA" id="ARBA00022490"/>
    </source>
</evidence>
<evidence type="ECO:0000256" key="2">
    <source>
        <dbReference type="ARBA" id="ARBA00009466"/>
    </source>
</evidence>
<gene>
    <name evidence="12" type="ORF">GNLVRS02_ARAD1C06842g</name>
</gene>